<keyword evidence="4 6" id="KW-0175">Coiled coil</keyword>
<name>A0A2N5CRD1_9CAUL</name>
<dbReference type="EMBL" id="CP026100">
    <property type="protein sequence ID" value="AYV46190.1"/>
    <property type="molecule type" value="Genomic_DNA"/>
</dbReference>
<dbReference type="PANTHER" id="PTHR30563:SF0">
    <property type="entry name" value="DNA RECOMBINATION PROTEIN RMUC"/>
    <property type="match status" value="1"/>
</dbReference>
<accession>A0A2N5CRD1</accession>
<dbReference type="AlphaFoldDB" id="A0A2N5CRD1"/>
<evidence type="ECO:0000256" key="1">
    <source>
        <dbReference type="ARBA" id="ARBA00003416"/>
    </source>
</evidence>
<evidence type="ECO:0000256" key="5">
    <source>
        <dbReference type="ARBA" id="ARBA00023172"/>
    </source>
</evidence>
<dbReference type="PANTHER" id="PTHR30563">
    <property type="entry name" value="DNA RECOMBINATION PROTEIN RMUC"/>
    <property type="match status" value="1"/>
</dbReference>
<gene>
    <name evidence="8" type="ORF">C1707_07940</name>
    <name evidence="9" type="ORF">CFHF_15960</name>
</gene>
<dbReference type="Pfam" id="PF02646">
    <property type="entry name" value="RmuC"/>
    <property type="match status" value="1"/>
</dbReference>
<keyword evidence="5" id="KW-0233">DNA recombination</keyword>
<comment type="function">
    <text evidence="1">Involved in DNA recombination.</text>
</comment>
<keyword evidence="11" id="KW-1185">Reference proteome</keyword>
<comment type="similarity">
    <text evidence="2">Belongs to the RmuC family.</text>
</comment>
<dbReference type="InterPro" id="IPR003798">
    <property type="entry name" value="DNA_recombination_RmuC"/>
</dbReference>
<evidence type="ECO:0000256" key="4">
    <source>
        <dbReference type="ARBA" id="ARBA00023054"/>
    </source>
</evidence>
<dbReference type="Proteomes" id="UP000234483">
    <property type="component" value="Unassembled WGS sequence"/>
</dbReference>
<evidence type="ECO:0000256" key="2">
    <source>
        <dbReference type="ARBA" id="ARBA00009840"/>
    </source>
</evidence>
<dbReference type="RefSeq" id="WP_101713986.1">
    <property type="nucleotide sequence ID" value="NZ_CP026100.1"/>
</dbReference>
<evidence type="ECO:0000313" key="10">
    <source>
        <dbReference type="Proteomes" id="UP000234483"/>
    </source>
</evidence>
<dbReference type="Proteomes" id="UP000281192">
    <property type="component" value="Chromosome"/>
</dbReference>
<evidence type="ECO:0000256" key="3">
    <source>
        <dbReference type="ARBA" id="ARBA00021840"/>
    </source>
</evidence>
<feature type="region of interest" description="Disordered" evidence="7">
    <location>
        <begin position="414"/>
        <end position="436"/>
    </location>
</feature>
<reference evidence="8 11" key="2">
    <citation type="submission" date="2018-01" db="EMBL/GenBank/DDBJ databases">
        <title>Complete genome sequence of Caulobacter flavus RHGG3.</title>
        <authorList>
            <person name="Yang E."/>
        </authorList>
    </citation>
    <scope>NUCLEOTIDE SEQUENCE [LARGE SCALE GENOMIC DNA]</scope>
    <source>
        <strain evidence="8 11">RHGG3</strain>
    </source>
</reference>
<dbReference type="EMBL" id="PJRQ01000034">
    <property type="protein sequence ID" value="PLR11521.1"/>
    <property type="molecule type" value="Genomic_DNA"/>
</dbReference>
<evidence type="ECO:0000313" key="11">
    <source>
        <dbReference type="Proteomes" id="UP000281192"/>
    </source>
</evidence>
<dbReference type="GO" id="GO:0006310">
    <property type="term" value="P:DNA recombination"/>
    <property type="evidence" value="ECO:0007669"/>
    <property type="project" value="UniProtKB-KW"/>
</dbReference>
<dbReference type="OrthoDB" id="370725at2"/>
<reference evidence="9 10" key="1">
    <citation type="submission" date="2017-12" db="EMBL/GenBank/DDBJ databases">
        <title>The genome sequence of Caulobacter flavus CGMCC1 15093.</title>
        <authorList>
            <person name="Gao J."/>
            <person name="Mao X."/>
            <person name="Sun J."/>
        </authorList>
    </citation>
    <scope>NUCLEOTIDE SEQUENCE [LARGE SCALE GENOMIC DNA]</scope>
    <source>
        <strain evidence="9 10">CGMCC1 15093</strain>
    </source>
</reference>
<protein>
    <recommendedName>
        <fullName evidence="3">DNA recombination protein RmuC homolog</fullName>
    </recommendedName>
</protein>
<proteinExistence type="inferred from homology"/>
<evidence type="ECO:0000256" key="7">
    <source>
        <dbReference type="SAM" id="MobiDB-lite"/>
    </source>
</evidence>
<dbReference type="KEGG" id="cfh:C1707_07940"/>
<evidence type="ECO:0000313" key="8">
    <source>
        <dbReference type="EMBL" id="AYV46190.1"/>
    </source>
</evidence>
<sequence length="436" mass="47060">MNDAVDPYLILALVFLLAAAGAVVWAIMAQRKAAGAEQEVWRLTAQLEQALERHRHLEDQSATQIELIRAQAEKSAHAVAEQLIKRADENAKSRDQLTHARLEAQLKPVAETLAKFEAQVTAVEKVRAEETGGLKAQIAALMEASTATQAEARKLSAALRRGAGVQGRWGEQMLRNVLEMAGLKHGVDFTEQVQLDGGRIRPDVVVRMPRNAAFVIDAKCSLTAYLEAQDAADDVTREAAYLRHAASLRTHIQQLSAKAYWDALEVSPDFVAMFVPGDGILAAALERTPELMTEAMEKRVIIATPSTLFALCKAVSYGWRVEEQAKNAVEVAALGRELYKRVADMGGHVAGMGRSLSAAVDKYNAFVGSLESRVLPKAREFEKLKVEHGGKGIEELGGVDTAVRPVTKLEIADASNGSTDGVGQNPALTLGNGTPT</sequence>
<evidence type="ECO:0000256" key="6">
    <source>
        <dbReference type="SAM" id="Coils"/>
    </source>
</evidence>
<organism evidence="9 10">
    <name type="scientific">Caulobacter flavus</name>
    <dbReference type="NCBI Taxonomy" id="1679497"/>
    <lineage>
        <taxon>Bacteria</taxon>
        <taxon>Pseudomonadati</taxon>
        <taxon>Pseudomonadota</taxon>
        <taxon>Alphaproteobacteria</taxon>
        <taxon>Caulobacterales</taxon>
        <taxon>Caulobacteraceae</taxon>
        <taxon>Caulobacter</taxon>
    </lineage>
</organism>
<evidence type="ECO:0000313" key="9">
    <source>
        <dbReference type="EMBL" id="PLR11521.1"/>
    </source>
</evidence>
<feature type="coiled-coil region" evidence="6">
    <location>
        <begin position="33"/>
        <end position="60"/>
    </location>
</feature>